<feature type="region of interest" description="Disordered" evidence="1">
    <location>
        <begin position="237"/>
        <end position="304"/>
    </location>
</feature>
<feature type="compositionally biased region" description="Pro residues" evidence="1">
    <location>
        <begin position="264"/>
        <end position="277"/>
    </location>
</feature>
<reference evidence="2 3" key="1">
    <citation type="submission" date="2022-11" db="EMBL/GenBank/DDBJ databases">
        <title>Whole genome sequence of Eschrichtius robustus ER-17-0199.</title>
        <authorList>
            <person name="Bruniche-Olsen A."/>
            <person name="Black A.N."/>
            <person name="Fields C.J."/>
            <person name="Walden K."/>
            <person name="Dewoody J.A."/>
        </authorList>
    </citation>
    <scope>NUCLEOTIDE SEQUENCE [LARGE SCALE GENOMIC DNA]</scope>
    <source>
        <strain evidence="2">ER-17-0199</strain>
        <tissue evidence="2">Blubber</tissue>
    </source>
</reference>
<accession>A0AB34HMD4</accession>
<feature type="region of interest" description="Disordered" evidence="1">
    <location>
        <begin position="148"/>
        <end position="175"/>
    </location>
</feature>
<evidence type="ECO:0000256" key="1">
    <source>
        <dbReference type="SAM" id="MobiDB-lite"/>
    </source>
</evidence>
<dbReference type="EMBL" id="JAIQCJ010001083">
    <property type="protein sequence ID" value="KAJ8792762.1"/>
    <property type="molecule type" value="Genomic_DNA"/>
</dbReference>
<keyword evidence="3" id="KW-1185">Reference proteome</keyword>
<evidence type="ECO:0000313" key="3">
    <source>
        <dbReference type="Proteomes" id="UP001159641"/>
    </source>
</evidence>
<organism evidence="2 3">
    <name type="scientific">Eschrichtius robustus</name>
    <name type="common">California gray whale</name>
    <name type="synonym">Eschrichtius gibbosus</name>
    <dbReference type="NCBI Taxonomy" id="9764"/>
    <lineage>
        <taxon>Eukaryota</taxon>
        <taxon>Metazoa</taxon>
        <taxon>Chordata</taxon>
        <taxon>Craniata</taxon>
        <taxon>Vertebrata</taxon>
        <taxon>Euteleostomi</taxon>
        <taxon>Mammalia</taxon>
        <taxon>Eutheria</taxon>
        <taxon>Laurasiatheria</taxon>
        <taxon>Artiodactyla</taxon>
        <taxon>Whippomorpha</taxon>
        <taxon>Cetacea</taxon>
        <taxon>Mysticeti</taxon>
        <taxon>Eschrichtiidae</taxon>
        <taxon>Eschrichtius</taxon>
    </lineage>
</organism>
<gene>
    <name evidence="2" type="ORF">J1605_019582</name>
</gene>
<sequence>MASMQTAPCAALSITGGGTPAAFGHTPSSVLNTSRASPLTSRIYFCCITHSVFEANRAQRGEALAKRCTADRGGAVLEPRAGSLGPGPGLCPAYDVTAPEAPRRGARGGVQRLRGLLHSPGVPAGHSRTRMRLSGVLCSLLLRKTAADEEAPSSRLRPGPSHLPSKGQPHVQREKEVVSITLSRGVSPRFQRPLPGPPGLREATFHAPSCFPWGVPSGPGLRVEASFTRKSFAPDLTWPRRAGVGTSRLPQPEDTCPQEDSLSPPGPDQPRPAPSLPQRPAHQAKGAAARQPFPPTPGWWERGQADGTAAGEEATMLSGSLRHFCIFFPQQPWNRSIIVLFSPMGKLRLGAVI</sequence>
<protein>
    <submittedName>
        <fullName evidence="2">Uncharacterized protein</fullName>
    </submittedName>
</protein>
<evidence type="ECO:0000313" key="2">
    <source>
        <dbReference type="EMBL" id="KAJ8792762.1"/>
    </source>
</evidence>
<name>A0AB34HMD4_ESCRO</name>
<dbReference type="Proteomes" id="UP001159641">
    <property type="component" value="Unassembled WGS sequence"/>
</dbReference>
<dbReference type="AlphaFoldDB" id="A0AB34HMD4"/>
<comment type="caution">
    <text evidence="2">The sequence shown here is derived from an EMBL/GenBank/DDBJ whole genome shotgun (WGS) entry which is preliminary data.</text>
</comment>
<proteinExistence type="predicted"/>